<protein>
    <submittedName>
        <fullName evidence="1">Uncharacterized protein</fullName>
    </submittedName>
</protein>
<keyword evidence="2" id="KW-1185">Reference proteome</keyword>
<reference evidence="1" key="1">
    <citation type="submission" date="2025-08" db="UniProtKB">
        <authorList>
            <consortium name="Ensembl"/>
        </authorList>
    </citation>
    <scope>IDENTIFICATION</scope>
</reference>
<name>A0A671K8W4_9TELE</name>
<sequence length="82" mass="9174">MVPLSRLVLNKPLCVESFSLSTPGFEVICFLSGRFAVRDLKPTVAVEVIKSVEKVDQAKKTTQKARIKMMQGSFLPFEWAVT</sequence>
<proteinExistence type="predicted"/>
<organism evidence="1 2">
    <name type="scientific">Sinocyclocheilus anshuiensis</name>
    <dbReference type="NCBI Taxonomy" id="1608454"/>
    <lineage>
        <taxon>Eukaryota</taxon>
        <taxon>Metazoa</taxon>
        <taxon>Chordata</taxon>
        <taxon>Craniata</taxon>
        <taxon>Vertebrata</taxon>
        <taxon>Euteleostomi</taxon>
        <taxon>Actinopterygii</taxon>
        <taxon>Neopterygii</taxon>
        <taxon>Teleostei</taxon>
        <taxon>Ostariophysi</taxon>
        <taxon>Cypriniformes</taxon>
        <taxon>Cyprinidae</taxon>
        <taxon>Cyprininae</taxon>
        <taxon>Sinocyclocheilus</taxon>
    </lineage>
</organism>
<accession>A0A671K8W4</accession>
<dbReference type="AlphaFoldDB" id="A0A671K8W4"/>
<reference evidence="1" key="2">
    <citation type="submission" date="2025-09" db="UniProtKB">
        <authorList>
            <consortium name="Ensembl"/>
        </authorList>
    </citation>
    <scope>IDENTIFICATION</scope>
</reference>
<dbReference type="Proteomes" id="UP000472260">
    <property type="component" value="Unassembled WGS sequence"/>
</dbReference>
<evidence type="ECO:0000313" key="1">
    <source>
        <dbReference type="Ensembl" id="ENSSANP00000002853.1"/>
    </source>
</evidence>
<dbReference type="Ensembl" id="ENSSANT00000003084.1">
    <property type="protein sequence ID" value="ENSSANP00000002853.1"/>
    <property type="gene ID" value="ENSSANG00000001612.1"/>
</dbReference>
<evidence type="ECO:0000313" key="2">
    <source>
        <dbReference type="Proteomes" id="UP000472260"/>
    </source>
</evidence>